<dbReference type="InterPro" id="IPR000159">
    <property type="entry name" value="RA_dom"/>
</dbReference>
<dbReference type="InterPro" id="IPR029071">
    <property type="entry name" value="Ubiquitin-like_domsf"/>
</dbReference>
<dbReference type="Pfam" id="PF09235">
    <property type="entry name" value="SAM_Ste50p"/>
    <property type="match status" value="1"/>
</dbReference>
<dbReference type="STRING" id="1076872.G8ZQR2"/>
<dbReference type="PROSITE" id="PS50200">
    <property type="entry name" value="RA"/>
    <property type="match status" value="1"/>
</dbReference>
<dbReference type="GO" id="GO:0001402">
    <property type="term" value="P:signal transduction involved in filamentous growth"/>
    <property type="evidence" value="ECO:0007669"/>
    <property type="project" value="EnsemblFungi"/>
</dbReference>
<dbReference type="CDD" id="cd01786">
    <property type="entry name" value="RA_STE50"/>
    <property type="match status" value="1"/>
</dbReference>
<sequence>MSEVREAVQDTLKVSQAPVITDDFTNWTINEVVAWCTSSLEITEEDLLVEKIRSNEITGELLPELTFEDCKELCGGDLSKSIRLKVLLNKLQDDADQDSKLQEQQEHMVVALKNLYSTTSQKLQDYQTQYGRLRLDILEIVKTSNVGPKTPAQHQNLHATQAPHDYFDGPHHQQDYSHTHLGAPTPMPSVSRKGSTLLSKPSASRSSSSNLNEVQAGGIGNEPLKQLRASKEDSCERILKNAMKRHNLADHDWRQYVLVICYGDQERRLDLEEKPVLIFKNLKQQGLHPAIMLRRRGDFEELNMGGDDVTPGGRL</sequence>
<gene>
    <name evidence="3" type="primary">TDEL0C06600</name>
    <name evidence="3" type="ORF">TDEL_0C06600</name>
</gene>
<evidence type="ECO:0000256" key="1">
    <source>
        <dbReference type="SAM" id="MobiDB-lite"/>
    </source>
</evidence>
<feature type="domain" description="Ras-associating" evidence="2">
    <location>
        <begin position="225"/>
        <end position="298"/>
    </location>
</feature>
<dbReference type="GO" id="GO:0030010">
    <property type="term" value="P:establishment of cell polarity"/>
    <property type="evidence" value="ECO:0007669"/>
    <property type="project" value="EnsemblFungi"/>
</dbReference>
<dbReference type="GO" id="GO:0000750">
    <property type="term" value="P:pheromone-dependent signal transduction involved in conjugation with cellular fusion"/>
    <property type="evidence" value="ECO:0007669"/>
    <property type="project" value="EnsemblFungi"/>
</dbReference>
<dbReference type="HOGENOM" id="CLU_051042_0_0_1"/>
<dbReference type="GO" id="GO:0007232">
    <property type="term" value="P:osmosensory signaling pathway via Sho1 osmosensor"/>
    <property type="evidence" value="ECO:0007669"/>
    <property type="project" value="EnsemblFungi"/>
</dbReference>
<keyword evidence="4" id="KW-1185">Reference proteome</keyword>
<dbReference type="GO" id="GO:0032093">
    <property type="term" value="F:SAM domain binding"/>
    <property type="evidence" value="ECO:0007669"/>
    <property type="project" value="EnsemblFungi"/>
</dbReference>
<dbReference type="Proteomes" id="UP000005627">
    <property type="component" value="Chromosome 3"/>
</dbReference>
<organism evidence="3 4">
    <name type="scientific">Torulaspora delbrueckii</name>
    <name type="common">Yeast</name>
    <name type="synonym">Candida colliculosa</name>
    <dbReference type="NCBI Taxonomy" id="4950"/>
    <lineage>
        <taxon>Eukaryota</taxon>
        <taxon>Fungi</taxon>
        <taxon>Dikarya</taxon>
        <taxon>Ascomycota</taxon>
        <taxon>Saccharomycotina</taxon>
        <taxon>Saccharomycetes</taxon>
        <taxon>Saccharomycetales</taxon>
        <taxon>Saccharomycetaceae</taxon>
        <taxon>Torulaspora</taxon>
    </lineage>
</organism>
<dbReference type="RefSeq" id="XP_003680760.1">
    <property type="nucleotide sequence ID" value="XM_003680712.1"/>
</dbReference>
<accession>G8ZQR2</accession>
<evidence type="ECO:0000313" key="3">
    <source>
        <dbReference type="EMBL" id="CCE91549.1"/>
    </source>
</evidence>
<dbReference type="InParanoid" id="G8ZQR2"/>
<dbReference type="SUPFAM" id="SSF54236">
    <property type="entry name" value="Ubiquitin-like"/>
    <property type="match status" value="1"/>
</dbReference>
<reference evidence="3 4" key="1">
    <citation type="journal article" date="2011" name="Proc. Natl. Acad. Sci. U.S.A.">
        <title>Evolutionary erosion of yeast sex chromosomes by mating-type switching accidents.</title>
        <authorList>
            <person name="Gordon J.L."/>
            <person name="Armisen D."/>
            <person name="Proux-Wera E."/>
            <person name="Oheigeartaigh S.S."/>
            <person name="Byrne K.P."/>
            <person name="Wolfe K.H."/>
        </authorList>
    </citation>
    <scope>NUCLEOTIDE SEQUENCE [LARGE SCALE GENOMIC DNA]</scope>
    <source>
        <strain evidence="4">ATCC 10662 / CBS 1146 / NBRC 0425 / NCYC 2629 / NRRL Y-866</strain>
    </source>
</reference>
<dbReference type="KEGG" id="tdl:TDEL_0C06600"/>
<dbReference type="FunCoup" id="G8ZQR2">
    <property type="interactions" value="129"/>
</dbReference>
<dbReference type="Gene3D" id="3.10.20.90">
    <property type="entry name" value="Phosphatidylinositol 3-kinase Catalytic Subunit, Chain A, domain 1"/>
    <property type="match status" value="1"/>
</dbReference>
<dbReference type="Pfam" id="PF00788">
    <property type="entry name" value="RA"/>
    <property type="match status" value="1"/>
</dbReference>
<dbReference type="SUPFAM" id="SSF47769">
    <property type="entry name" value="SAM/Pointed domain"/>
    <property type="match status" value="1"/>
</dbReference>
<dbReference type="OrthoDB" id="445896at2759"/>
<dbReference type="InterPro" id="IPR015316">
    <property type="entry name" value="SAM_Ste50"/>
</dbReference>
<dbReference type="eggNOG" id="ENOG502RXZB">
    <property type="taxonomic scope" value="Eukaryota"/>
</dbReference>
<feature type="region of interest" description="Disordered" evidence="1">
    <location>
        <begin position="162"/>
        <end position="229"/>
    </location>
</feature>
<dbReference type="GeneID" id="11501966"/>
<dbReference type="SMART" id="SM00314">
    <property type="entry name" value="RA"/>
    <property type="match status" value="1"/>
</dbReference>
<dbReference type="GO" id="GO:0005737">
    <property type="term" value="C:cytoplasm"/>
    <property type="evidence" value="ECO:0007669"/>
    <property type="project" value="EnsemblFungi"/>
</dbReference>
<dbReference type="EMBL" id="HE616744">
    <property type="protein sequence ID" value="CCE91549.1"/>
    <property type="molecule type" value="Genomic_DNA"/>
</dbReference>
<dbReference type="GO" id="GO:0019887">
    <property type="term" value="F:protein kinase regulator activity"/>
    <property type="evidence" value="ECO:0007669"/>
    <property type="project" value="EnsemblFungi"/>
</dbReference>
<evidence type="ECO:0000259" key="2">
    <source>
        <dbReference type="PROSITE" id="PS50200"/>
    </source>
</evidence>
<feature type="compositionally biased region" description="Basic and acidic residues" evidence="1">
    <location>
        <begin position="165"/>
        <end position="178"/>
    </location>
</feature>
<proteinExistence type="predicted"/>
<feature type="compositionally biased region" description="Low complexity" evidence="1">
    <location>
        <begin position="195"/>
        <end position="211"/>
    </location>
</feature>
<name>G8ZQR2_TORDE</name>
<dbReference type="Gene3D" id="1.10.150.50">
    <property type="entry name" value="Transcription Factor, Ets-1"/>
    <property type="match status" value="1"/>
</dbReference>
<evidence type="ECO:0000313" key="4">
    <source>
        <dbReference type="Proteomes" id="UP000005627"/>
    </source>
</evidence>
<dbReference type="AlphaFoldDB" id="G8ZQR2"/>
<dbReference type="InterPro" id="IPR013761">
    <property type="entry name" value="SAM/pointed_sf"/>
</dbReference>
<protein>
    <recommendedName>
        <fullName evidence="2">Ras-associating domain-containing protein</fullName>
    </recommendedName>
</protein>
<dbReference type="GO" id="GO:0038066">
    <property type="term" value="P:p38MAPK cascade"/>
    <property type="evidence" value="ECO:0007669"/>
    <property type="project" value="EnsemblFungi"/>
</dbReference>